<reference evidence="2" key="1">
    <citation type="submission" date="2020-05" db="EMBL/GenBank/DDBJ databases">
        <title>Phylogenomic resolution of chytrid fungi.</title>
        <authorList>
            <person name="Stajich J.E."/>
            <person name="Amses K."/>
            <person name="Simmons R."/>
            <person name="Seto K."/>
            <person name="Myers J."/>
            <person name="Bonds A."/>
            <person name="Quandt C.A."/>
            <person name="Barry K."/>
            <person name="Liu P."/>
            <person name="Grigoriev I."/>
            <person name="Longcore J.E."/>
            <person name="James T.Y."/>
        </authorList>
    </citation>
    <scope>NUCLEOTIDE SEQUENCE</scope>
    <source>
        <strain evidence="2">JEL0513</strain>
    </source>
</reference>
<protein>
    <submittedName>
        <fullName evidence="2">Uncharacterized protein</fullName>
    </submittedName>
</protein>
<comment type="caution">
    <text evidence="2">The sequence shown here is derived from an EMBL/GenBank/DDBJ whole genome shotgun (WGS) entry which is preliminary data.</text>
</comment>
<feature type="region of interest" description="Disordered" evidence="1">
    <location>
        <begin position="1"/>
        <end position="22"/>
    </location>
</feature>
<feature type="compositionally biased region" description="Basic and acidic residues" evidence="1">
    <location>
        <begin position="647"/>
        <end position="663"/>
    </location>
</feature>
<gene>
    <name evidence="2" type="ORF">HK100_007063</name>
</gene>
<name>A0AAD5SS07_9FUNG</name>
<dbReference type="EMBL" id="JADGJH010003305">
    <property type="protein sequence ID" value="KAJ3091940.1"/>
    <property type="molecule type" value="Genomic_DNA"/>
</dbReference>
<proteinExistence type="predicted"/>
<feature type="compositionally biased region" description="Low complexity" evidence="1">
    <location>
        <begin position="724"/>
        <end position="741"/>
    </location>
</feature>
<keyword evidence="3" id="KW-1185">Reference proteome</keyword>
<feature type="region of interest" description="Disordered" evidence="1">
    <location>
        <begin position="389"/>
        <end position="411"/>
    </location>
</feature>
<accession>A0AAD5SS07</accession>
<evidence type="ECO:0000313" key="2">
    <source>
        <dbReference type="EMBL" id="KAJ3091940.1"/>
    </source>
</evidence>
<feature type="compositionally biased region" description="Polar residues" evidence="1">
    <location>
        <begin position="396"/>
        <end position="411"/>
    </location>
</feature>
<evidence type="ECO:0000256" key="1">
    <source>
        <dbReference type="SAM" id="MobiDB-lite"/>
    </source>
</evidence>
<sequence>MTDLQVSHKSGRSRMYSVNNHGGRCKNESISNSNINRISISIRTDLLQFQPWAIDDLPPTPNSNTRLGKHLEKSSDNIARESREFDSESVLSTRLSTSSDCNSETSGFDVDAFRAALTNTLFSANRLPYPSLISHIVPMETVAEECFNLADSGATGDFSFINSDYDEYSFQYNTSSYNTSPTNSITSLRSSRSSDSDSLTPYKIELVSTVASNTVPSYDFSLHTNSPILNLNDTAIYSDELTSLPIKSIDFPLWTQSCSLHKKNSVSTIGSNDSFAGSIKATSAIPNFQQSFFQDLDINNRTKTSTSITTAIITATVSNNSEILCSSSSIISLSSTVSANSVQSVETGNLMSKNNVAPSSPLKTTPPSKRFYYFNSSAKKLASPLAAARRTPASPLATNTQSISTKRSPQTQRVLSFDRIEASSSPISRKLLDSNILGILPKAKSSTRSLFNKRAFDIVEALSMQNDMLNDSINFSGSVVNGVATEANQHAVAYSEATKSNSEATSCNATINSDNTQLQQLEQKIRGWKKFVQDVKGAAQKFVAITAETSDATVTANLDQSQYQQRRQKFLFSGWAPSLSMSTSRPQLPSRRNKTPITEASRMSADLPRQFIAFSVLPLNGTASVDQQLRRPGRGFSSKILGGGRASLDETTPRIGGDDNDGRSYEIAAETMEVMDASRMMLRAFSAHGRMQKSSYDGRSESCGENGMKQPKLGLRDRNGEFLSAGGSNSSNGSSSKSSSNTKDTYVGLDTVFFSEDTAYSLNGDNTSSTLASQRSIYRVDLPTDVLGAGATKIQQNVLMDEFEALCNGGDDNDWNGFRKKDIAPDGRCRLDGESASITSVTPSHERNADTIRVRLLQQMDVSKKLERFYRDVCSGDLSVHEIAGYVNAVDY</sequence>
<organism evidence="2 3">
    <name type="scientific">Physocladia obscura</name>
    <dbReference type="NCBI Taxonomy" id="109957"/>
    <lineage>
        <taxon>Eukaryota</taxon>
        <taxon>Fungi</taxon>
        <taxon>Fungi incertae sedis</taxon>
        <taxon>Chytridiomycota</taxon>
        <taxon>Chytridiomycota incertae sedis</taxon>
        <taxon>Chytridiomycetes</taxon>
        <taxon>Chytridiales</taxon>
        <taxon>Chytriomycetaceae</taxon>
        <taxon>Physocladia</taxon>
    </lineage>
</organism>
<evidence type="ECO:0000313" key="3">
    <source>
        <dbReference type="Proteomes" id="UP001211907"/>
    </source>
</evidence>
<dbReference type="Proteomes" id="UP001211907">
    <property type="component" value="Unassembled WGS sequence"/>
</dbReference>
<feature type="region of interest" description="Disordered" evidence="1">
    <location>
        <begin position="689"/>
        <end position="742"/>
    </location>
</feature>
<dbReference type="AlphaFoldDB" id="A0AAD5SS07"/>
<feature type="region of interest" description="Disordered" evidence="1">
    <location>
        <begin position="634"/>
        <end position="663"/>
    </location>
</feature>